<keyword evidence="6 12" id="KW-1133">Transmembrane helix</keyword>
<organism evidence="14 15">
    <name type="scientific">Chrysemys picta bellii</name>
    <name type="common">Western painted turtle</name>
    <name type="synonym">Emys bellii</name>
    <dbReference type="NCBI Taxonomy" id="8478"/>
    <lineage>
        <taxon>Eukaryota</taxon>
        <taxon>Metazoa</taxon>
        <taxon>Chordata</taxon>
        <taxon>Craniata</taxon>
        <taxon>Vertebrata</taxon>
        <taxon>Euteleostomi</taxon>
        <taxon>Archelosauria</taxon>
        <taxon>Testudinata</taxon>
        <taxon>Testudines</taxon>
        <taxon>Cryptodira</taxon>
        <taxon>Durocryptodira</taxon>
        <taxon>Testudinoidea</taxon>
        <taxon>Emydidae</taxon>
        <taxon>Chrysemys</taxon>
    </lineage>
</organism>
<dbReference type="FunFam" id="3.30.500.10:FF:000001">
    <property type="entry name" value="H-2 class I histocompatibility antigen, alpha chain"/>
    <property type="match status" value="1"/>
</dbReference>
<evidence type="ECO:0000313" key="14">
    <source>
        <dbReference type="Ensembl" id="ENSCPBP00000010741.1"/>
    </source>
</evidence>
<feature type="domain" description="Ig-like" evidence="13">
    <location>
        <begin position="217"/>
        <end position="296"/>
    </location>
</feature>
<dbReference type="PROSITE" id="PS00290">
    <property type="entry name" value="IG_MHC"/>
    <property type="match status" value="1"/>
</dbReference>
<keyword evidence="2" id="KW-0490">MHC I</keyword>
<dbReference type="InterPro" id="IPR013783">
    <property type="entry name" value="Ig-like_fold"/>
</dbReference>
<evidence type="ECO:0000256" key="6">
    <source>
        <dbReference type="ARBA" id="ARBA00022989"/>
    </source>
</evidence>
<keyword evidence="5" id="KW-0391">Immunity</keyword>
<evidence type="ECO:0000256" key="9">
    <source>
        <dbReference type="ARBA" id="ARBA00023180"/>
    </source>
</evidence>
<evidence type="ECO:0000256" key="5">
    <source>
        <dbReference type="ARBA" id="ARBA00022859"/>
    </source>
</evidence>
<comment type="subcellular location">
    <subcellularLocation>
        <location evidence="1">Membrane</location>
        <topology evidence="1">Single-pass type I membrane protein</topology>
    </subcellularLocation>
</comment>
<dbReference type="SUPFAM" id="SSF48726">
    <property type="entry name" value="Immunoglobulin"/>
    <property type="match status" value="1"/>
</dbReference>
<dbReference type="PRINTS" id="PR01638">
    <property type="entry name" value="MHCCLASSI"/>
</dbReference>
<keyword evidence="7 12" id="KW-0472">Membrane</keyword>
<evidence type="ECO:0000256" key="2">
    <source>
        <dbReference type="ARBA" id="ARBA00022451"/>
    </source>
</evidence>
<dbReference type="SMART" id="SM00407">
    <property type="entry name" value="IGc1"/>
    <property type="match status" value="1"/>
</dbReference>
<name>A0A8C3FR68_CHRPI</name>
<dbReference type="InterPro" id="IPR003597">
    <property type="entry name" value="Ig_C1-set"/>
</dbReference>
<keyword evidence="15" id="KW-1185">Reference proteome</keyword>
<dbReference type="Ensembl" id="ENSCPBT00000012894.1">
    <property type="protein sequence ID" value="ENSCPBP00000010741.1"/>
    <property type="gene ID" value="ENSCPBG00000006733.1"/>
</dbReference>
<feature type="region of interest" description="Disordered" evidence="11">
    <location>
        <begin position="356"/>
        <end position="378"/>
    </location>
</feature>
<dbReference type="SUPFAM" id="SSF54452">
    <property type="entry name" value="MHC antigen-recognition domain"/>
    <property type="match status" value="1"/>
</dbReference>
<dbReference type="Pfam" id="PF00129">
    <property type="entry name" value="MHC_I"/>
    <property type="match status" value="1"/>
</dbReference>
<reference evidence="14" key="1">
    <citation type="submission" date="2025-08" db="UniProtKB">
        <authorList>
            <consortium name="Ensembl"/>
        </authorList>
    </citation>
    <scope>IDENTIFICATION</scope>
</reference>
<dbReference type="PROSITE" id="PS50835">
    <property type="entry name" value="IG_LIKE"/>
    <property type="match status" value="1"/>
</dbReference>
<dbReference type="FunFam" id="2.60.40.10:FF:000204">
    <property type="entry name" value="Major histocompatibility complex, class I-related protein"/>
    <property type="match status" value="1"/>
</dbReference>
<dbReference type="InterPro" id="IPR050208">
    <property type="entry name" value="MHC_class-I_related"/>
</dbReference>
<evidence type="ECO:0000256" key="7">
    <source>
        <dbReference type="ARBA" id="ARBA00023136"/>
    </source>
</evidence>
<evidence type="ECO:0000256" key="4">
    <source>
        <dbReference type="ARBA" id="ARBA00022729"/>
    </source>
</evidence>
<reference evidence="14" key="2">
    <citation type="submission" date="2025-09" db="UniProtKB">
        <authorList>
            <consortium name="Ensembl"/>
        </authorList>
    </citation>
    <scope>IDENTIFICATION</scope>
</reference>
<keyword evidence="9" id="KW-0325">Glycoprotein</keyword>
<evidence type="ECO:0000259" key="13">
    <source>
        <dbReference type="PROSITE" id="PS50835"/>
    </source>
</evidence>
<dbReference type="GO" id="GO:0009897">
    <property type="term" value="C:external side of plasma membrane"/>
    <property type="evidence" value="ECO:0007669"/>
    <property type="project" value="TreeGrafter"/>
</dbReference>
<dbReference type="PANTHER" id="PTHR16675:SF242">
    <property type="entry name" value="MAJOR HISTOCOMPATIBILITY COMPLEX CLASS I-RELATED GENE PROTEIN"/>
    <property type="match status" value="1"/>
</dbReference>
<dbReference type="InterPro" id="IPR011161">
    <property type="entry name" value="MHC_I-like_Ag-recog"/>
</dbReference>
<keyword evidence="4" id="KW-0732">Signal</keyword>
<dbReference type="GO" id="GO:0005615">
    <property type="term" value="C:extracellular space"/>
    <property type="evidence" value="ECO:0007669"/>
    <property type="project" value="TreeGrafter"/>
</dbReference>
<dbReference type="InterPro" id="IPR003006">
    <property type="entry name" value="Ig/MHC_CS"/>
</dbReference>
<dbReference type="GO" id="GO:0042612">
    <property type="term" value="C:MHC class I protein complex"/>
    <property type="evidence" value="ECO:0007669"/>
    <property type="project" value="UniProtKB-KW"/>
</dbReference>
<feature type="transmembrane region" description="Helical" evidence="12">
    <location>
        <begin position="311"/>
        <end position="335"/>
    </location>
</feature>
<dbReference type="Proteomes" id="UP000694380">
    <property type="component" value="Unplaced"/>
</dbReference>
<dbReference type="PANTHER" id="PTHR16675">
    <property type="entry name" value="MHC CLASS I-RELATED"/>
    <property type="match status" value="1"/>
</dbReference>
<evidence type="ECO:0000256" key="11">
    <source>
        <dbReference type="SAM" id="MobiDB-lite"/>
    </source>
</evidence>
<accession>A0A8C3FR68</accession>
<dbReference type="GO" id="GO:0002474">
    <property type="term" value="P:antigen processing and presentation of peptide antigen via MHC class I"/>
    <property type="evidence" value="ECO:0007669"/>
    <property type="project" value="UniProtKB-KW"/>
</dbReference>
<keyword evidence="8" id="KW-1015">Disulfide bond</keyword>
<evidence type="ECO:0000256" key="3">
    <source>
        <dbReference type="ARBA" id="ARBA00022692"/>
    </source>
</evidence>
<proteinExistence type="inferred from homology"/>
<dbReference type="InterPro" id="IPR007110">
    <property type="entry name" value="Ig-like_dom"/>
</dbReference>
<evidence type="ECO:0000256" key="8">
    <source>
        <dbReference type="ARBA" id="ARBA00023157"/>
    </source>
</evidence>
<evidence type="ECO:0000256" key="10">
    <source>
        <dbReference type="RuleBase" id="RU004439"/>
    </source>
</evidence>
<evidence type="ECO:0000256" key="1">
    <source>
        <dbReference type="ARBA" id="ARBA00004479"/>
    </source>
</evidence>
<protein>
    <recommendedName>
        <fullName evidence="13">Ig-like domain-containing protein</fullName>
    </recommendedName>
</protein>
<dbReference type="InterPro" id="IPR011162">
    <property type="entry name" value="MHC_I/II-like_Ag-recog"/>
</dbReference>
<dbReference type="GO" id="GO:0006955">
    <property type="term" value="P:immune response"/>
    <property type="evidence" value="ECO:0007669"/>
    <property type="project" value="TreeGrafter"/>
</dbReference>
<dbReference type="InterPro" id="IPR037055">
    <property type="entry name" value="MHC_I-like_Ag-recog_sf"/>
</dbReference>
<evidence type="ECO:0000313" key="15">
    <source>
        <dbReference type="Proteomes" id="UP000694380"/>
    </source>
</evidence>
<dbReference type="Gene3D" id="2.60.40.10">
    <property type="entry name" value="Immunoglobulins"/>
    <property type="match status" value="1"/>
</dbReference>
<dbReference type="InterPro" id="IPR036179">
    <property type="entry name" value="Ig-like_dom_sf"/>
</dbReference>
<dbReference type="InterPro" id="IPR001039">
    <property type="entry name" value="MHC_I_a_a1/a2"/>
</dbReference>
<dbReference type="Pfam" id="PF07654">
    <property type="entry name" value="C1-set"/>
    <property type="match status" value="1"/>
</dbReference>
<dbReference type="AlphaFoldDB" id="A0A8C3FR68"/>
<sequence length="378" mass="42787">MCDWAHYILATFPCTLPFSSSNQLSLDLPPHKLLSLPSTTSSCSHSLRYFYTGVSDPGSGIPIPQFIAVQYLDDQLVAHYDSETQQKEPRKQWVEENFRQDHWKKYTEVLKGWQQIFRVSLGTLRDRYNQSGGVHTWQLMYGCDLRDDGTTGGFRQFAYDGRDFVSFDKDTLTYTATDAGAQVTKRKWEGDKASLQRRKNYLEEICIDWLKKYVVYGKEVLRKTVSDGPTTLSCRAHGFYPRTITVSWMKNGETRDQETRQGGIVPNEDGTYHTWATIEVDPKETDLYTCRVEHESLLEPVDRAWEPGSSLIPIVVGVLAALALVVGVVIGVVVWRKKSGNSSGRMRQILRLLLTPGSPRESSNTDPVSVLCDRSPGT</sequence>
<evidence type="ECO:0000256" key="12">
    <source>
        <dbReference type="SAM" id="Phobius"/>
    </source>
</evidence>
<dbReference type="GeneTree" id="ENSGT01120000271828"/>
<dbReference type="Gene3D" id="3.30.500.10">
    <property type="entry name" value="MHC class I-like antigen recognition-like"/>
    <property type="match status" value="1"/>
</dbReference>
<keyword evidence="3 12" id="KW-0812">Transmembrane</keyword>
<comment type="similarity">
    <text evidence="10">Belongs to the MHC class I family.</text>
</comment>